<dbReference type="RefSeq" id="WP_380794763.1">
    <property type="nucleotide sequence ID" value="NZ_JBHRVU010000004.1"/>
</dbReference>
<feature type="transmembrane region" description="Helical" evidence="1">
    <location>
        <begin position="249"/>
        <end position="268"/>
    </location>
</feature>
<dbReference type="Proteomes" id="UP001595681">
    <property type="component" value="Unassembled WGS sequence"/>
</dbReference>
<feature type="transmembrane region" description="Helical" evidence="1">
    <location>
        <begin position="186"/>
        <end position="205"/>
    </location>
</feature>
<feature type="domain" description="Acyltransferase 3" evidence="2">
    <location>
        <begin position="14"/>
        <end position="332"/>
    </location>
</feature>
<evidence type="ECO:0000256" key="1">
    <source>
        <dbReference type="SAM" id="Phobius"/>
    </source>
</evidence>
<feature type="transmembrane region" description="Helical" evidence="1">
    <location>
        <begin position="50"/>
        <end position="68"/>
    </location>
</feature>
<dbReference type="PANTHER" id="PTHR23028:SF131">
    <property type="entry name" value="BLR2367 PROTEIN"/>
    <property type="match status" value="1"/>
</dbReference>
<dbReference type="EC" id="2.3.-.-" evidence="3"/>
<keyword evidence="1" id="KW-0472">Membrane</keyword>
<keyword evidence="1" id="KW-0812">Transmembrane</keyword>
<feature type="transmembrane region" description="Helical" evidence="1">
    <location>
        <begin position="317"/>
        <end position="337"/>
    </location>
</feature>
<comment type="caution">
    <text evidence="3">The sequence shown here is derived from an EMBL/GenBank/DDBJ whole genome shotgun (WGS) entry which is preliminary data.</text>
</comment>
<feature type="transmembrane region" description="Helical" evidence="1">
    <location>
        <begin position="280"/>
        <end position="297"/>
    </location>
</feature>
<accession>A0ABV7NEL3</accession>
<gene>
    <name evidence="3" type="ORF">ACFOKF_08050</name>
</gene>
<proteinExistence type="predicted"/>
<evidence type="ECO:0000313" key="4">
    <source>
        <dbReference type="Proteomes" id="UP001595681"/>
    </source>
</evidence>
<evidence type="ECO:0000259" key="2">
    <source>
        <dbReference type="Pfam" id="PF01757"/>
    </source>
</evidence>
<protein>
    <submittedName>
        <fullName evidence="3">Acyltransferase family protein</fullName>
        <ecNumber evidence="3">2.3.-.-</ecNumber>
    </submittedName>
</protein>
<reference evidence="4" key="1">
    <citation type="journal article" date="2019" name="Int. J. Syst. Evol. Microbiol.">
        <title>The Global Catalogue of Microorganisms (GCM) 10K type strain sequencing project: providing services to taxonomists for standard genome sequencing and annotation.</title>
        <authorList>
            <consortium name="The Broad Institute Genomics Platform"/>
            <consortium name="The Broad Institute Genome Sequencing Center for Infectious Disease"/>
            <person name="Wu L."/>
            <person name="Ma J."/>
        </authorList>
    </citation>
    <scope>NUCLEOTIDE SEQUENCE [LARGE SCALE GENOMIC DNA]</scope>
    <source>
        <strain evidence="4">CCM 7491</strain>
    </source>
</reference>
<feature type="transmembrane region" description="Helical" evidence="1">
    <location>
        <begin position="88"/>
        <end position="109"/>
    </location>
</feature>
<keyword evidence="3" id="KW-0808">Transferase</keyword>
<keyword evidence="3" id="KW-0012">Acyltransferase</keyword>
<feature type="transmembrane region" description="Helical" evidence="1">
    <location>
        <begin position="129"/>
        <end position="151"/>
    </location>
</feature>
<feature type="transmembrane region" description="Helical" evidence="1">
    <location>
        <begin position="12"/>
        <end position="30"/>
    </location>
</feature>
<evidence type="ECO:0000313" key="3">
    <source>
        <dbReference type="EMBL" id="MFC3441148.1"/>
    </source>
</evidence>
<feature type="transmembrane region" description="Helical" evidence="1">
    <location>
        <begin position="158"/>
        <end position="180"/>
    </location>
</feature>
<keyword evidence="1" id="KW-1133">Transmembrane helix</keyword>
<dbReference type="InterPro" id="IPR050879">
    <property type="entry name" value="Acyltransferase_3"/>
</dbReference>
<name>A0ABV7NEL3_9SPHN</name>
<organism evidence="3 4">
    <name type="scientific">Sphingobium rhizovicinum</name>
    <dbReference type="NCBI Taxonomy" id="432308"/>
    <lineage>
        <taxon>Bacteria</taxon>
        <taxon>Pseudomonadati</taxon>
        <taxon>Pseudomonadota</taxon>
        <taxon>Alphaproteobacteria</taxon>
        <taxon>Sphingomonadales</taxon>
        <taxon>Sphingomonadaceae</taxon>
        <taxon>Sphingobium</taxon>
    </lineage>
</organism>
<dbReference type="Pfam" id="PF01757">
    <property type="entry name" value="Acyl_transf_3"/>
    <property type="match status" value="1"/>
</dbReference>
<dbReference type="GO" id="GO:0016746">
    <property type="term" value="F:acyltransferase activity"/>
    <property type="evidence" value="ECO:0007669"/>
    <property type="project" value="UniProtKB-KW"/>
</dbReference>
<sequence>MTQTDRPSLTIRTVELARGIAAMAVVFFHANASADEFGGPQWRWLSFGEHGVDFFFVLSGFIITMAHGRDIGMPGTARPYLLKRAIRLLPPLWIIVLGWAVLRAVMGASVDPLMVARSALLWPSLEPTLPSVVWTLRHEMLFYAMFLLLLVNRRLGTAIFALWAAATIGQLLLATGGAAIDGLPSFFLSTFTLDFMLGMGLGLLHNRRTYAPSFVPLILASALLAGLLIIGTLFAIHRDGTNDYVSFAATWWTLLLGIGFAGVLHGLVRVEPRVRVPKAGLFLGAASYTIYLLHTIANSFTQRAAVFLPESWKALGLGHLLLVVVGTIAAMAFYVTIEKPLTRALRRRMVSPHSAGTSVTPPTLLPSS</sequence>
<dbReference type="InterPro" id="IPR002656">
    <property type="entry name" value="Acyl_transf_3_dom"/>
</dbReference>
<dbReference type="PANTHER" id="PTHR23028">
    <property type="entry name" value="ACETYLTRANSFERASE"/>
    <property type="match status" value="1"/>
</dbReference>
<dbReference type="EMBL" id="JBHRVU010000004">
    <property type="protein sequence ID" value="MFC3441148.1"/>
    <property type="molecule type" value="Genomic_DNA"/>
</dbReference>
<feature type="transmembrane region" description="Helical" evidence="1">
    <location>
        <begin position="217"/>
        <end position="237"/>
    </location>
</feature>
<keyword evidence="4" id="KW-1185">Reference proteome</keyword>